<accession>A0A5A8DLA6</accession>
<dbReference type="EMBL" id="VLTL01000054">
    <property type="protein sequence ID" value="KAA0164601.1"/>
    <property type="molecule type" value="Genomic_DNA"/>
</dbReference>
<feature type="transmembrane region" description="Helical" evidence="2">
    <location>
        <begin position="196"/>
        <end position="222"/>
    </location>
</feature>
<proteinExistence type="predicted"/>
<organism evidence="5 6">
    <name type="scientific">Cafeteria roenbergensis</name>
    <name type="common">Marine flagellate</name>
    <dbReference type="NCBI Taxonomy" id="33653"/>
    <lineage>
        <taxon>Eukaryota</taxon>
        <taxon>Sar</taxon>
        <taxon>Stramenopiles</taxon>
        <taxon>Bigyra</taxon>
        <taxon>Opalozoa</taxon>
        <taxon>Bicosoecida</taxon>
        <taxon>Cafeteriaceae</taxon>
        <taxon>Cafeteria</taxon>
    </lineage>
</organism>
<dbReference type="PANTHER" id="PTHR18966">
    <property type="entry name" value="IONOTROPIC GLUTAMATE RECEPTOR"/>
    <property type="match status" value="1"/>
</dbReference>
<dbReference type="InterPro" id="IPR015683">
    <property type="entry name" value="Ionotropic_Glu_rcpt"/>
</dbReference>
<dbReference type="Pfam" id="PF00497">
    <property type="entry name" value="SBP_bac_3"/>
    <property type="match status" value="1"/>
</dbReference>
<keyword evidence="2" id="KW-1133">Transmembrane helix</keyword>
<feature type="signal peptide" evidence="3">
    <location>
        <begin position="1"/>
        <end position="18"/>
    </location>
</feature>
<feature type="region of interest" description="Disordered" evidence="1">
    <location>
        <begin position="592"/>
        <end position="649"/>
    </location>
</feature>
<dbReference type="InterPro" id="IPR001638">
    <property type="entry name" value="Solute-binding_3/MltF_N"/>
</dbReference>
<protein>
    <recommendedName>
        <fullName evidence="4">Solute-binding protein family 3/N-terminal domain-containing protein</fullName>
    </recommendedName>
</protein>
<feature type="compositionally biased region" description="Acidic residues" evidence="1">
    <location>
        <begin position="594"/>
        <end position="623"/>
    </location>
</feature>
<gene>
    <name evidence="5" type="ORF">FNF28_03760</name>
</gene>
<comment type="caution">
    <text evidence="5">The sequence shown here is derived from an EMBL/GenBank/DDBJ whole genome shotgun (WGS) entry which is preliminary data.</text>
</comment>
<keyword evidence="3" id="KW-0732">Signal</keyword>
<dbReference type="AlphaFoldDB" id="A0A5A8DLA6"/>
<evidence type="ECO:0000313" key="6">
    <source>
        <dbReference type="Proteomes" id="UP000324907"/>
    </source>
</evidence>
<feature type="domain" description="Solute-binding protein family 3/N-terminal" evidence="4">
    <location>
        <begin position="100"/>
        <end position="425"/>
    </location>
</feature>
<keyword evidence="2" id="KW-0472">Membrane</keyword>
<feature type="transmembrane region" description="Helical" evidence="2">
    <location>
        <begin position="268"/>
        <end position="291"/>
    </location>
</feature>
<name>A0A5A8DLA6_CAFRO</name>
<dbReference type="SUPFAM" id="SSF53850">
    <property type="entry name" value="Periplasmic binding protein-like II"/>
    <property type="match status" value="1"/>
</dbReference>
<reference evidence="5 6" key="1">
    <citation type="submission" date="2019-07" db="EMBL/GenBank/DDBJ databases">
        <title>Genomes of Cafeteria roenbergensis.</title>
        <authorList>
            <person name="Fischer M.G."/>
            <person name="Hackl T."/>
            <person name="Roman M."/>
        </authorList>
    </citation>
    <scope>NUCLEOTIDE SEQUENCE [LARGE SCALE GENOMIC DNA]</scope>
    <source>
        <strain evidence="5 6">RCC970-E3</strain>
    </source>
</reference>
<keyword evidence="2" id="KW-0812">Transmembrane</keyword>
<sequence>MSSVLLAVVSVLVGVASGLEPPSFLTVGGLRFPLSAALAARGAERQLASAEAAGLPAIPNRSSPTEMLIGTKTSYPFSFPAGGNRSVRGKFVADSVGPHQYSGYSWELFSRFLFPLAQTFGSNFTTFRIVPFANNDEILRAVSLGLVDAGHAAITKTTQREALVDFTTGWFDTGLALMTRTVTGIPVDQAIATISAVGGVLASTIALILAAVLSMSIALFILERAVPGPRPVMRKGCFSGIKDSGVLIMLLLANVQVRIPSGMLSRPVATLCSISSSFLTIVVTAVATVALQSAASSVAITGFSDLSGKTLVMPAATTAAAYVDRNGVGITVTTTQTLDEALGRFAAGEGDAMLYDQPILTAFIGTDAAETGRKRFSVVGQVVERQQYGIALNPAFGEDLRKAFDRAILAVYGTNEVAEMRARWLYTDEAATATSAIDSATSSPSSITEFLRDNFVSIAVLRAGGGSGVALGVGAARGVLGADEGAVGQPAELDADERLFLKREQWAMRKSGRIAPVLPPNDLLWMIWERVDILTQQALLQRAMGRLDVPADLEDVPPEVIEEEAALLSDELQARGFLPRVARRAAMQAALAGLDDDDDDEDEDDGYDDDDDDYGDHDDDEGGHEESALGARDGAVHAPTKRGRRRPKRFSTLGHFASKLVAEQRAKPVGAAQVLDLMKRA</sequence>
<evidence type="ECO:0000256" key="3">
    <source>
        <dbReference type="SAM" id="SignalP"/>
    </source>
</evidence>
<evidence type="ECO:0000313" key="5">
    <source>
        <dbReference type="EMBL" id="KAA0164601.1"/>
    </source>
</evidence>
<evidence type="ECO:0000256" key="1">
    <source>
        <dbReference type="SAM" id="MobiDB-lite"/>
    </source>
</evidence>
<dbReference type="Gene3D" id="3.40.190.10">
    <property type="entry name" value="Periplasmic binding protein-like II"/>
    <property type="match status" value="3"/>
</dbReference>
<dbReference type="Proteomes" id="UP000324907">
    <property type="component" value="Unassembled WGS sequence"/>
</dbReference>
<evidence type="ECO:0000256" key="2">
    <source>
        <dbReference type="SAM" id="Phobius"/>
    </source>
</evidence>
<feature type="chain" id="PRO_5023010164" description="Solute-binding protein family 3/N-terminal domain-containing protein" evidence="3">
    <location>
        <begin position="19"/>
        <end position="681"/>
    </location>
</feature>
<evidence type="ECO:0000259" key="4">
    <source>
        <dbReference type="Pfam" id="PF00497"/>
    </source>
</evidence>
<feature type="compositionally biased region" description="Basic residues" evidence="1">
    <location>
        <begin position="639"/>
        <end position="649"/>
    </location>
</feature>